<dbReference type="Gene3D" id="3.30.450.20">
    <property type="entry name" value="PAS domain"/>
    <property type="match status" value="1"/>
</dbReference>
<dbReference type="InterPro" id="IPR035965">
    <property type="entry name" value="PAS-like_dom_sf"/>
</dbReference>
<dbReference type="InterPro" id="IPR000160">
    <property type="entry name" value="GGDEF_dom"/>
</dbReference>
<keyword evidence="3" id="KW-0472">Membrane</keyword>
<dbReference type="RefSeq" id="WP_132939205.1">
    <property type="nucleotide sequence ID" value="NZ_CP119676.1"/>
</dbReference>
<comment type="caution">
    <text evidence="5">The sequence shown here is derived from an EMBL/GenBank/DDBJ whole genome shotgun (WGS) entry which is preliminary data.</text>
</comment>
<dbReference type="Proteomes" id="UP000295304">
    <property type="component" value="Unassembled WGS sequence"/>
</dbReference>
<organism evidence="5 6">
    <name type="scientific">Varunaivibrio sulfuroxidans</name>
    <dbReference type="NCBI Taxonomy" id="1773489"/>
    <lineage>
        <taxon>Bacteria</taxon>
        <taxon>Pseudomonadati</taxon>
        <taxon>Pseudomonadota</taxon>
        <taxon>Alphaproteobacteria</taxon>
        <taxon>Rhodospirillales</taxon>
        <taxon>Magnetovibrionaceae</taxon>
        <taxon>Varunaivibrio</taxon>
    </lineage>
</organism>
<keyword evidence="3" id="KW-0812">Transmembrane</keyword>
<dbReference type="GO" id="GO:0052621">
    <property type="term" value="F:diguanylate cyclase activity"/>
    <property type="evidence" value="ECO:0007669"/>
    <property type="project" value="UniProtKB-EC"/>
</dbReference>
<dbReference type="PANTHER" id="PTHR45138:SF9">
    <property type="entry name" value="DIGUANYLATE CYCLASE DGCM-RELATED"/>
    <property type="match status" value="1"/>
</dbReference>
<dbReference type="Gene3D" id="3.30.70.270">
    <property type="match status" value="1"/>
</dbReference>
<feature type="transmembrane region" description="Helical" evidence="3">
    <location>
        <begin position="6"/>
        <end position="26"/>
    </location>
</feature>
<dbReference type="InterPro" id="IPR050469">
    <property type="entry name" value="Diguanylate_Cyclase"/>
</dbReference>
<dbReference type="SMART" id="SM00267">
    <property type="entry name" value="GGDEF"/>
    <property type="match status" value="1"/>
</dbReference>
<dbReference type="InterPro" id="IPR000014">
    <property type="entry name" value="PAS"/>
</dbReference>
<dbReference type="NCBIfam" id="TIGR00229">
    <property type="entry name" value="sensory_box"/>
    <property type="match status" value="1"/>
</dbReference>
<dbReference type="Pfam" id="PF00990">
    <property type="entry name" value="GGDEF"/>
    <property type="match status" value="1"/>
</dbReference>
<evidence type="ECO:0000256" key="1">
    <source>
        <dbReference type="ARBA" id="ARBA00012528"/>
    </source>
</evidence>
<dbReference type="InterPro" id="IPR043128">
    <property type="entry name" value="Rev_trsase/Diguanyl_cyclase"/>
</dbReference>
<dbReference type="GO" id="GO:1902201">
    <property type="term" value="P:negative regulation of bacterial-type flagellum-dependent cell motility"/>
    <property type="evidence" value="ECO:0007669"/>
    <property type="project" value="TreeGrafter"/>
</dbReference>
<dbReference type="InterPro" id="IPR029787">
    <property type="entry name" value="Nucleotide_cyclase"/>
</dbReference>
<evidence type="ECO:0000313" key="5">
    <source>
        <dbReference type="EMBL" id="TCS62122.1"/>
    </source>
</evidence>
<accession>A0A4R3J987</accession>
<dbReference type="CDD" id="cd00130">
    <property type="entry name" value="PAS"/>
    <property type="match status" value="1"/>
</dbReference>
<dbReference type="CDD" id="cd01949">
    <property type="entry name" value="GGDEF"/>
    <property type="match status" value="1"/>
</dbReference>
<dbReference type="InterPro" id="IPR024478">
    <property type="entry name" value="HlyB_4HB_MCP"/>
</dbReference>
<dbReference type="GO" id="GO:0005886">
    <property type="term" value="C:plasma membrane"/>
    <property type="evidence" value="ECO:0007669"/>
    <property type="project" value="TreeGrafter"/>
</dbReference>
<reference evidence="5 6" key="1">
    <citation type="submission" date="2019-03" db="EMBL/GenBank/DDBJ databases">
        <title>Genomic Encyclopedia of Type Strains, Phase IV (KMG-IV): sequencing the most valuable type-strain genomes for metagenomic binning, comparative biology and taxonomic classification.</title>
        <authorList>
            <person name="Goeker M."/>
        </authorList>
    </citation>
    <scope>NUCLEOTIDE SEQUENCE [LARGE SCALE GENOMIC DNA]</scope>
    <source>
        <strain evidence="5 6">DSM 101688</strain>
    </source>
</reference>
<keyword evidence="3" id="KW-1133">Transmembrane helix</keyword>
<dbReference type="Pfam" id="PF12729">
    <property type="entry name" value="4HB_MCP_1"/>
    <property type="match status" value="1"/>
</dbReference>
<dbReference type="EC" id="2.7.7.65" evidence="1"/>
<dbReference type="OrthoDB" id="7431968at2"/>
<dbReference type="SUPFAM" id="SSF55785">
    <property type="entry name" value="PYP-like sensor domain (PAS domain)"/>
    <property type="match status" value="1"/>
</dbReference>
<evidence type="ECO:0000256" key="3">
    <source>
        <dbReference type="SAM" id="Phobius"/>
    </source>
</evidence>
<dbReference type="PANTHER" id="PTHR45138">
    <property type="entry name" value="REGULATORY COMPONENTS OF SENSORY TRANSDUCTION SYSTEM"/>
    <property type="match status" value="1"/>
</dbReference>
<dbReference type="AlphaFoldDB" id="A0A4R3J987"/>
<dbReference type="SUPFAM" id="SSF55073">
    <property type="entry name" value="Nucleotide cyclase"/>
    <property type="match status" value="1"/>
</dbReference>
<dbReference type="PROSITE" id="PS50887">
    <property type="entry name" value="GGDEF"/>
    <property type="match status" value="1"/>
</dbReference>
<gene>
    <name evidence="5" type="ORF">EDD55_10680</name>
</gene>
<dbReference type="NCBIfam" id="TIGR00254">
    <property type="entry name" value="GGDEF"/>
    <property type="match status" value="1"/>
</dbReference>
<proteinExistence type="predicted"/>
<dbReference type="GO" id="GO:0043709">
    <property type="term" value="P:cell adhesion involved in single-species biofilm formation"/>
    <property type="evidence" value="ECO:0007669"/>
    <property type="project" value="TreeGrafter"/>
</dbReference>
<protein>
    <recommendedName>
        <fullName evidence="1">diguanylate cyclase</fullName>
        <ecNumber evidence="1">2.7.7.65</ecNumber>
    </recommendedName>
</protein>
<dbReference type="FunFam" id="3.30.70.270:FF:000001">
    <property type="entry name" value="Diguanylate cyclase domain protein"/>
    <property type="match status" value="1"/>
</dbReference>
<dbReference type="EMBL" id="SLZW01000006">
    <property type="protein sequence ID" value="TCS62122.1"/>
    <property type="molecule type" value="Genomic_DNA"/>
</dbReference>
<feature type="transmembrane region" description="Helical" evidence="3">
    <location>
        <begin position="182"/>
        <end position="204"/>
    </location>
</feature>
<keyword evidence="6" id="KW-1185">Reference proteome</keyword>
<sequence>MLKHRTTALGFAVIILLFAGLGFFSVGKMREMTGDVDNIYRHPFAVSNAAKNVKINLFAMHRDMHDILLAENKSQVDGIVERIDAHEQIVLQQFNVLFDRFLGDMAIVQRVHRAFVAWKPIRDQIIALARKGDRKAALALIRGRDAAHVDVLDKETQELVDFAAHKAESFHLRAMENERRTLFILSILVMSTIGASLVVAMLVLHDLNATDRANARRAHLIDQNILMCTYDKKGRVLDISNALCRFLGVSKDDILNTHVNFFVNTSDGGQTINEIWKTIKTGARWSGEIKRVLRDGSVKWAASIIVPILSDKADSYEPEGYSNILHDATNKKLSLTDQLTALYNRRRYEEIVDREVKIAQRNKTSLTLAILDVDYFKKYNDFYGHPNGDSVLRTIGGILKKNMKRPTDYAFRIGGEEFAILFSGLSCEESAAFLEALRASVEATQIAHEKSDVSPYVTISIGACLSTGDRTFNKELLYINADKALYRAKETRNTVVLT</sequence>
<comment type="catalytic activity">
    <reaction evidence="2">
        <text>2 GTP = 3',3'-c-di-GMP + 2 diphosphate</text>
        <dbReference type="Rhea" id="RHEA:24898"/>
        <dbReference type="ChEBI" id="CHEBI:33019"/>
        <dbReference type="ChEBI" id="CHEBI:37565"/>
        <dbReference type="ChEBI" id="CHEBI:58805"/>
        <dbReference type="EC" id="2.7.7.65"/>
    </reaction>
</comment>
<evidence type="ECO:0000259" key="4">
    <source>
        <dbReference type="PROSITE" id="PS50887"/>
    </source>
</evidence>
<evidence type="ECO:0000313" key="6">
    <source>
        <dbReference type="Proteomes" id="UP000295304"/>
    </source>
</evidence>
<name>A0A4R3J987_9PROT</name>
<evidence type="ECO:0000256" key="2">
    <source>
        <dbReference type="ARBA" id="ARBA00034247"/>
    </source>
</evidence>
<feature type="domain" description="GGDEF" evidence="4">
    <location>
        <begin position="364"/>
        <end position="498"/>
    </location>
</feature>
<dbReference type="Pfam" id="PF13426">
    <property type="entry name" value="PAS_9"/>
    <property type="match status" value="1"/>
</dbReference>